<dbReference type="Gene3D" id="3.40.50.300">
    <property type="entry name" value="P-loop containing nucleotide triphosphate hydrolases"/>
    <property type="match status" value="1"/>
</dbReference>
<feature type="domain" description="Disease resistance protein winged helix" evidence="8">
    <location>
        <begin position="414"/>
        <end position="466"/>
    </location>
</feature>
<dbReference type="GO" id="GO:0051707">
    <property type="term" value="P:response to other organism"/>
    <property type="evidence" value="ECO:0007669"/>
    <property type="project" value="UniProtKB-ARBA"/>
</dbReference>
<keyword evidence="2" id="KW-0677">Repeat</keyword>
<dbReference type="FunFam" id="3.40.50.300:FF:001091">
    <property type="entry name" value="Probable disease resistance protein At1g61300"/>
    <property type="match status" value="1"/>
</dbReference>
<dbReference type="Pfam" id="PF23559">
    <property type="entry name" value="WHD_DRP"/>
    <property type="match status" value="1"/>
</dbReference>
<dbReference type="InterPro" id="IPR027417">
    <property type="entry name" value="P-loop_NTPase"/>
</dbReference>
<dbReference type="GO" id="GO:0006952">
    <property type="term" value="P:defense response"/>
    <property type="evidence" value="ECO:0007669"/>
    <property type="project" value="UniProtKB-KW"/>
</dbReference>
<dbReference type="GO" id="GO:0043531">
    <property type="term" value="F:ADP binding"/>
    <property type="evidence" value="ECO:0007669"/>
    <property type="project" value="InterPro"/>
</dbReference>
<dbReference type="Gene3D" id="3.80.10.10">
    <property type="entry name" value="Ribonuclease Inhibitor"/>
    <property type="match status" value="2"/>
</dbReference>
<dbReference type="InterPro" id="IPR038005">
    <property type="entry name" value="RX-like_CC"/>
</dbReference>
<dbReference type="GO" id="GO:0016787">
    <property type="term" value="F:hydrolase activity"/>
    <property type="evidence" value="ECO:0007669"/>
    <property type="project" value="UniProtKB-KW"/>
</dbReference>
<dbReference type="Pfam" id="PF25019">
    <property type="entry name" value="LRR_R13L1-DRL21"/>
    <property type="match status" value="1"/>
</dbReference>
<name>A0A396HFN8_MEDTR</name>
<dbReference type="InterPro" id="IPR032675">
    <property type="entry name" value="LRR_dom_sf"/>
</dbReference>
<keyword evidence="4" id="KW-0611">Plant defense</keyword>
<dbReference type="CDD" id="cd14798">
    <property type="entry name" value="RX-CC_like"/>
    <property type="match status" value="1"/>
</dbReference>
<dbReference type="SUPFAM" id="SSF52540">
    <property type="entry name" value="P-loop containing nucleoside triphosphate hydrolases"/>
    <property type="match status" value="1"/>
</dbReference>
<dbReference type="InterPro" id="IPR041118">
    <property type="entry name" value="Rx_N"/>
</dbReference>
<evidence type="ECO:0000256" key="4">
    <source>
        <dbReference type="ARBA" id="ARBA00022821"/>
    </source>
</evidence>
<gene>
    <name evidence="10" type="ORF">MtrunA17_Chr6g0468331</name>
</gene>
<dbReference type="Gramene" id="rna35849">
    <property type="protein sequence ID" value="RHN51418.1"/>
    <property type="gene ID" value="gene35849"/>
</dbReference>
<feature type="domain" description="Disease resistance N-terminal" evidence="7">
    <location>
        <begin position="6"/>
        <end position="88"/>
    </location>
</feature>
<dbReference type="EMBL" id="PSQE01000006">
    <property type="protein sequence ID" value="RHN51418.1"/>
    <property type="molecule type" value="Genomic_DNA"/>
</dbReference>
<dbReference type="InterPro" id="IPR058922">
    <property type="entry name" value="WHD_DRP"/>
</dbReference>
<evidence type="ECO:0000256" key="1">
    <source>
        <dbReference type="ARBA" id="ARBA00022614"/>
    </source>
</evidence>
<feature type="domain" description="NB-ARC" evidence="6">
    <location>
        <begin position="159"/>
        <end position="332"/>
    </location>
</feature>
<evidence type="ECO:0000256" key="5">
    <source>
        <dbReference type="ARBA" id="ARBA00022840"/>
    </source>
</evidence>
<dbReference type="PANTHER" id="PTHR36766">
    <property type="entry name" value="PLANT BROAD-SPECTRUM MILDEW RESISTANCE PROTEIN RPW8"/>
    <property type="match status" value="1"/>
</dbReference>
<dbReference type="InterPro" id="IPR056789">
    <property type="entry name" value="LRR_R13L1-DRL21"/>
</dbReference>
<protein>
    <submittedName>
        <fullName evidence="10">Putative P-loop containing nucleoside triphosphate hydrolase, leucine-rich repeat domain, L</fullName>
    </submittedName>
</protein>
<dbReference type="Proteomes" id="UP000265566">
    <property type="component" value="Chromosome 6"/>
</dbReference>
<dbReference type="PRINTS" id="PR00364">
    <property type="entry name" value="DISEASERSIST"/>
</dbReference>
<keyword evidence="10" id="KW-0378">Hydrolase</keyword>
<dbReference type="PANTHER" id="PTHR36766:SF42">
    <property type="entry name" value="NB-ARC DOMAIN DISEASE RESISTANCE PROTEIN"/>
    <property type="match status" value="1"/>
</dbReference>
<evidence type="ECO:0000256" key="3">
    <source>
        <dbReference type="ARBA" id="ARBA00022741"/>
    </source>
</evidence>
<keyword evidence="1" id="KW-0433">Leucine-rich repeat</keyword>
<dbReference type="InterPro" id="IPR002182">
    <property type="entry name" value="NB-ARC"/>
</dbReference>
<keyword evidence="3" id="KW-0547">Nucleotide-binding</keyword>
<dbReference type="Gene3D" id="1.20.5.4130">
    <property type="match status" value="1"/>
</dbReference>
<evidence type="ECO:0000259" key="9">
    <source>
        <dbReference type="Pfam" id="PF25019"/>
    </source>
</evidence>
<evidence type="ECO:0000259" key="7">
    <source>
        <dbReference type="Pfam" id="PF18052"/>
    </source>
</evidence>
<reference evidence="11" key="1">
    <citation type="journal article" date="2018" name="Nat. Plants">
        <title>Whole-genome landscape of Medicago truncatula symbiotic genes.</title>
        <authorList>
            <person name="Pecrix Y."/>
            <person name="Staton S.E."/>
            <person name="Sallet E."/>
            <person name="Lelandais-Briere C."/>
            <person name="Moreau S."/>
            <person name="Carrere S."/>
            <person name="Blein T."/>
            <person name="Jardinaud M.F."/>
            <person name="Latrasse D."/>
            <person name="Zouine M."/>
            <person name="Zahm M."/>
            <person name="Kreplak J."/>
            <person name="Mayjonade B."/>
            <person name="Satge C."/>
            <person name="Perez M."/>
            <person name="Cauet S."/>
            <person name="Marande W."/>
            <person name="Chantry-Darmon C."/>
            <person name="Lopez-Roques C."/>
            <person name="Bouchez O."/>
            <person name="Berard A."/>
            <person name="Debelle F."/>
            <person name="Munos S."/>
            <person name="Bendahmane A."/>
            <person name="Berges H."/>
            <person name="Niebel A."/>
            <person name="Buitink J."/>
            <person name="Frugier F."/>
            <person name="Benhamed M."/>
            <person name="Crespi M."/>
            <person name="Gouzy J."/>
            <person name="Gamas P."/>
        </authorList>
    </citation>
    <scope>NUCLEOTIDE SEQUENCE [LARGE SCALE GENOMIC DNA]</scope>
    <source>
        <strain evidence="11">cv. Jemalong A17</strain>
    </source>
</reference>
<dbReference type="Pfam" id="PF00931">
    <property type="entry name" value="NB-ARC"/>
    <property type="match status" value="1"/>
</dbReference>
<evidence type="ECO:0000259" key="6">
    <source>
        <dbReference type="Pfam" id="PF00931"/>
    </source>
</evidence>
<keyword evidence="5" id="KW-0067">ATP-binding</keyword>
<dbReference type="Pfam" id="PF18052">
    <property type="entry name" value="Rx_N"/>
    <property type="match status" value="1"/>
</dbReference>
<dbReference type="Gene3D" id="1.10.8.430">
    <property type="entry name" value="Helical domain of apoptotic protease-activating factors"/>
    <property type="match status" value="1"/>
</dbReference>
<evidence type="ECO:0000259" key="8">
    <source>
        <dbReference type="Pfam" id="PF23559"/>
    </source>
</evidence>
<evidence type="ECO:0000313" key="11">
    <source>
        <dbReference type="Proteomes" id="UP000265566"/>
    </source>
</evidence>
<dbReference type="AlphaFoldDB" id="A0A396HFN8"/>
<sequence>MADALLGILIQNLGSFVQEELATYLGVGELTQSLSRKLTLIRAVLKDAEKKQITNDAVKEWLQQLRDAAYVLDDILDECSITLKAHGNNKRITRFHPMKILVRRNIGKRMKEIAKEIDDIAEERMKFGLHVGVIERQPEDEGRRQTTSVITESKVYGRDKDKEHIVEFLLRHAGDSEELSVYSIVGHGGYGKTTLAQTVFNDERVKTHFDLKIWVCVSGDINAMKVLESIIENTIGKNPHLSSLESMQQKVQEILQKNRYLLVLDDVWTEDKEKWNKLKSLLLNGKKGASILITTRLDIVASIMGTSDAHHLASLSDDDIWSLFKQQAFGENREERAELVAIGKKLVRKCVGSPLAAKVLGSSLCCTSNEHQWISVLESEFWNLPEVDSIMSALRISYFNLKLSLRPCFAFCAVFPKGFEMVKENLIHLWMANGLVTSRGNLQMEHVGDEVWNQLWQRSFFQEVKSDLADVAGNNLKSLSISKFANLKELPVELGPLTALESLSIERCNEMESFSEHLLKGLSSLRNMSVFSCSGFKSLSDGMRHLTCLETLHIYYCPQLVFPHNMNSLASLRQLLLVECNESILDGIEGIPSLQKLRLFNFPSIKSLPDWLGAMTSLQVLAICDFPELSSLPDNFQQLQNLQTLTISGCPILEKRCKRGIGEDWHKIAHIPISPSSVETTTPTKSTICENIITTWRIAKATWKILWNYNMQSSGFEEMIDSITQVP</sequence>
<proteinExistence type="predicted"/>
<dbReference type="InterPro" id="IPR042197">
    <property type="entry name" value="Apaf_helical"/>
</dbReference>
<accession>A0A396HFN8</accession>
<evidence type="ECO:0000313" key="10">
    <source>
        <dbReference type="EMBL" id="RHN51418.1"/>
    </source>
</evidence>
<evidence type="ECO:0000256" key="2">
    <source>
        <dbReference type="ARBA" id="ARBA00022737"/>
    </source>
</evidence>
<dbReference type="GO" id="GO:0005524">
    <property type="term" value="F:ATP binding"/>
    <property type="evidence" value="ECO:0007669"/>
    <property type="project" value="UniProtKB-KW"/>
</dbReference>
<feature type="domain" description="R13L1/DRL21-like LRR repeat region" evidence="9">
    <location>
        <begin position="581"/>
        <end position="650"/>
    </location>
</feature>
<dbReference type="SUPFAM" id="SSF52058">
    <property type="entry name" value="L domain-like"/>
    <property type="match status" value="1"/>
</dbReference>
<comment type="caution">
    <text evidence="10">The sequence shown here is derived from an EMBL/GenBank/DDBJ whole genome shotgun (WGS) entry which is preliminary data.</text>
</comment>
<organism evidence="10 11">
    <name type="scientific">Medicago truncatula</name>
    <name type="common">Barrel medic</name>
    <name type="synonym">Medicago tribuloides</name>
    <dbReference type="NCBI Taxonomy" id="3880"/>
    <lineage>
        <taxon>Eukaryota</taxon>
        <taxon>Viridiplantae</taxon>
        <taxon>Streptophyta</taxon>
        <taxon>Embryophyta</taxon>
        <taxon>Tracheophyta</taxon>
        <taxon>Spermatophyta</taxon>
        <taxon>Magnoliopsida</taxon>
        <taxon>eudicotyledons</taxon>
        <taxon>Gunneridae</taxon>
        <taxon>Pentapetalae</taxon>
        <taxon>rosids</taxon>
        <taxon>fabids</taxon>
        <taxon>Fabales</taxon>
        <taxon>Fabaceae</taxon>
        <taxon>Papilionoideae</taxon>
        <taxon>50 kb inversion clade</taxon>
        <taxon>NPAAA clade</taxon>
        <taxon>Hologalegina</taxon>
        <taxon>IRL clade</taxon>
        <taxon>Trifolieae</taxon>
        <taxon>Medicago</taxon>
    </lineage>
</organism>